<proteinExistence type="predicted"/>
<dbReference type="AlphaFoldDB" id="Q7R815"/>
<dbReference type="Pfam" id="PF09592">
    <property type="entry name" value="DUF2031"/>
    <property type="match status" value="1"/>
</dbReference>
<dbReference type="InParanoid" id="Q7R815"/>
<dbReference type="InterPro" id="IPR006484">
    <property type="entry name" value="PYST_B"/>
</dbReference>
<feature type="transmembrane region" description="Helical" evidence="1">
    <location>
        <begin position="209"/>
        <end position="228"/>
    </location>
</feature>
<dbReference type="EMBL" id="AABL01002708">
    <property type="protein sequence ID" value="EAA19847.1"/>
    <property type="molecule type" value="Genomic_DNA"/>
</dbReference>
<evidence type="ECO:0000313" key="2">
    <source>
        <dbReference type="EMBL" id="EAA19847.1"/>
    </source>
</evidence>
<accession>Q7R815</accession>
<keyword evidence="1" id="KW-0812">Transmembrane</keyword>
<protein>
    <recommendedName>
        <fullName evidence="4">Fam-b protein</fullName>
    </recommendedName>
</protein>
<dbReference type="NCBIfam" id="TIGR01597">
    <property type="entry name" value="PYST-B"/>
    <property type="match status" value="1"/>
</dbReference>
<keyword evidence="3" id="KW-1185">Reference proteome</keyword>
<gene>
    <name evidence="2" type="ORF">PY07408</name>
</gene>
<dbReference type="Proteomes" id="UP000008553">
    <property type="component" value="Unassembled WGS sequence"/>
</dbReference>
<evidence type="ECO:0000256" key="1">
    <source>
        <dbReference type="SAM" id="Phobius"/>
    </source>
</evidence>
<keyword evidence="1" id="KW-1133">Transmembrane helix</keyword>
<feature type="transmembrane region" description="Helical" evidence="1">
    <location>
        <begin position="234"/>
        <end position="256"/>
    </location>
</feature>
<keyword evidence="1" id="KW-0472">Membrane</keyword>
<evidence type="ECO:0008006" key="4">
    <source>
        <dbReference type="Google" id="ProtNLM"/>
    </source>
</evidence>
<name>Q7R815_PLAYO</name>
<organism evidence="2 3">
    <name type="scientific">Plasmodium yoelii yoelii</name>
    <dbReference type="NCBI Taxonomy" id="73239"/>
    <lineage>
        <taxon>Eukaryota</taxon>
        <taxon>Sar</taxon>
        <taxon>Alveolata</taxon>
        <taxon>Apicomplexa</taxon>
        <taxon>Aconoidasida</taxon>
        <taxon>Haemosporida</taxon>
        <taxon>Plasmodiidae</taxon>
        <taxon>Plasmodium</taxon>
        <taxon>Plasmodium (Vinckeia)</taxon>
    </lineage>
</organism>
<reference evidence="2 3" key="1">
    <citation type="journal article" date="2002" name="Nature">
        <title>Genome sequence and comparative analysis of the model rodent malaria parasite Plasmodium yoelii yoelii.</title>
        <authorList>
            <person name="Carlton J.M."/>
            <person name="Angiuoli S.V."/>
            <person name="Suh B.B."/>
            <person name="Kooij T.W."/>
            <person name="Pertea M."/>
            <person name="Silva J.C."/>
            <person name="Ermolaeva M.D."/>
            <person name="Allen J.E."/>
            <person name="Selengut J.D."/>
            <person name="Koo H.L."/>
            <person name="Peterson J.D."/>
            <person name="Pop M."/>
            <person name="Kosack D.S."/>
            <person name="Shumway M.F."/>
            <person name="Bidwell S.L."/>
            <person name="Shallom S.J."/>
            <person name="van Aken S.E."/>
            <person name="Riedmuller S.B."/>
            <person name="Feldblyum T.V."/>
            <person name="Cho J.K."/>
            <person name="Quackenbush J."/>
            <person name="Sedegah M."/>
            <person name="Shoaibi A."/>
            <person name="Cummings L.M."/>
            <person name="Florens L."/>
            <person name="Yates J.R."/>
            <person name="Raine J.D."/>
            <person name="Sinden R.E."/>
            <person name="Harris M.A."/>
            <person name="Cunningham D.A."/>
            <person name="Preiser P.R."/>
            <person name="Bergman L.W."/>
            <person name="Vaidya A.B."/>
            <person name="van Lin L.H."/>
            <person name="Janse C.J."/>
            <person name="Waters A.P."/>
            <person name="Smith H.O."/>
            <person name="White O.R."/>
            <person name="Salzberg S.L."/>
            <person name="Venter J.C."/>
            <person name="Fraser C.M."/>
            <person name="Hoffman S.L."/>
            <person name="Gardner M.J."/>
            <person name="Carucci D.J."/>
        </authorList>
    </citation>
    <scope>NUCLEOTIDE SEQUENCE [LARGE SCALE GENOMIC DNA]</scope>
    <source>
        <strain evidence="2 3">17XNL</strain>
    </source>
</reference>
<dbReference type="PaxDb" id="73239-Q7R815"/>
<evidence type="ECO:0000313" key="3">
    <source>
        <dbReference type="Proteomes" id="UP000008553"/>
    </source>
</evidence>
<feature type="non-terminal residue" evidence="2">
    <location>
        <position position="1"/>
    </location>
</feature>
<comment type="caution">
    <text evidence="2">The sequence shown here is derived from an EMBL/GenBank/DDBJ whole genome shotgun (WGS) entry which is preliminary data.</text>
</comment>
<sequence>LNMRISILKYVLSIVICSFEYAKNFSYLLFHINLILLFQVLELYFVNERTICFERNITNFRNNRILADTDNRFDLNDFYQSTLSLANQFSDCNDGNKEITHLRNIIDSHIKNNKESNTLLDLKNVDKKTKKIIHGLHKKIEETKKELDSIKNNKLEIEPIENNSVSGEEDFKQLENEETIVANEHYEIDSSIEYELKTKRKLKKLTKGLLVRVLLLMALVLALLIPGWTQIVFITMNVLVSIETLIRCYQYVKLCFKLHKISKKKKKSR</sequence>
<feature type="transmembrane region" description="Helical" evidence="1">
    <location>
        <begin position="7"/>
        <end position="22"/>
    </location>
</feature>
<feature type="transmembrane region" description="Helical" evidence="1">
    <location>
        <begin position="28"/>
        <end position="46"/>
    </location>
</feature>